<name>A0ABQ0B1Q9_9FIRM</name>
<evidence type="ECO:0000313" key="2">
    <source>
        <dbReference type="Proteomes" id="UP001600894"/>
    </source>
</evidence>
<proteinExistence type="predicted"/>
<dbReference type="RefSeq" id="WP_390470828.1">
    <property type="nucleotide sequence ID" value="NZ_BAABXL010000001.1"/>
</dbReference>
<dbReference type="Proteomes" id="UP001600894">
    <property type="component" value="Unassembled WGS sequence"/>
</dbReference>
<comment type="caution">
    <text evidence="1">The sequence shown here is derived from an EMBL/GenBank/DDBJ whole genome shotgun (WGS) entry which is preliminary data.</text>
</comment>
<protein>
    <recommendedName>
        <fullName evidence="3">NinG protein</fullName>
    </recommendedName>
</protein>
<dbReference type="EMBL" id="BAABXL010000001">
    <property type="protein sequence ID" value="GAA6270203.1"/>
    <property type="molecule type" value="Genomic_DNA"/>
</dbReference>
<evidence type="ECO:0000313" key="1">
    <source>
        <dbReference type="EMBL" id="GAA6270203.1"/>
    </source>
</evidence>
<keyword evidence="2" id="KW-1185">Reference proteome</keyword>
<gene>
    <name evidence="1" type="ORF">F130042H8_32630</name>
</gene>
<evidence type="ECO:0008006" key="3">
    <source>
        <dbReference type="Google" id="ProtNLM"/>
    </source>
</evidence>
<sequence length="172" mass="20413">MENVILLSKSALRNIIRCSECGGGLNPSILSMTTNKNKIHSLNVKKCNKCNCNYASRKMYNSLINYRNQINILNEREARKILFENVNKVYLKNEREKIIRESEKEKINLEIKIRAKNERREKEVIQPEVPRITLKKKRRSIQQGYCMKCGAPEYRERIGYCWECYKDQRTGY</sequence>
<reference evidence="1 2" key="1">
    <citation type="submission" date="2024-04" db="EMBL/GenBank/DDBJ databases">
        <title>Defined microbial consortia suppress multidrug-resistant proinflammatory Enterobacteriaceae via ecological control.</title>
        <authorList>
            <person name="Furuichi M."/>
            <person name="Kawaguchi T."/>
            <person name="Pust M."/>
            <person name="Yasuma K."/>
            <person name="Plichta D."/>
            <person name="Hasegawa N."/>
            <person name="Ohya T."/>
            <person name="Bhattarai S."/>
            <person name="Sasajima S."/>
            <person name="Aoto Y."/>
            <person name="Tuganbaev T."/>
            <person name="Yaginuma M."/>
            <person name="Ueda M."/>
            <person name="Okahashi N."/>
            <person name="Amafuji K."/>
            <person name="Kiridooshi Y."/>
            <person name="Sugita K."/>
            <person name="Strazar M."/>
            <person name="Skelly A."/>
            <person name="Suda W."/>
            <person name="Hattori M."/>
            <person name="Nakamoto N."/>
            <person name="Caballero S."/>
            <person name="Norman J."/>
            <person name="Olle B."/>
            <person name="Tanoue T."/>
            <person name="Arita M."/>
            <person name="Bucci V."/>
            <person name="Atarashi K."/>
            <person name="Xavier R."/>
            <person name="Honda K."/>
        </authorList>
    </citation>
    <scope>NUCLEOTIDE SEQUENCE [LARGE SCALE GENOMIC DNA]</scope>
    <source>
        <strain evidence="2">f13</strain>
    </source>
</reference>
<organism evidence="1 2">
    <name type="scientific">Enterocloster alcoholdehydrogenati</name>
    <dbReference type="NCBI Taxonomy" id="2547410"/>
    <lineage>
        <taxon>Bacteria</taxon>
        <taxon>Bacillati</taxon>
        <taxon>Bacillota</taxon>
        <taxon>Clostridia</taxon>
        <taxon>Lachnospirales</taxon>
        <taxon>Lachnospiraceae</taxon>
        <taxon>Enterocloster</taxon>
    </lineage>
</organism>
<accession>A0ABQ0B1Q9</accession>